<accession>A0AAW0EY37</accession>
<dbReference type="AlphaFoldDB" id="A0AAW0EY37"/>
<name>A0AAW0EY37_9TRYP</name>
<evidence type="ECO:0000313" key="2">
    <source>
        <dbReference type="EMBL" id="KAK7197804.1"/>
    </source>
</evidence>
<reference evidence="2 3" key="1">
    <citation type="journal article" date="2021" name="MBio">
        <title>A New Model Trypanosomatid, Novymonas esmeraldas: Genomic Perception of Its 'Candidatus Pandoraea novymonadis' Endosymbiont.</title>
        <authorList>
            <person name="Zakharova A."/>
            <person name="Saura A."/>
            <person name="Butenko A."/>
            <person name="Podesvova L."/>
            <person name="Warmusova S."/>
            <person name="Kostygov A.Y."/>
            <person name="Nenarokova A."/>
            <person name="Lukes J."/>
            <person name="Opperdoes F.R."/>
            <person name="Yurchenko V."/>
        </authorList>
    </citation>
    <scope>NUCLEOTIDE SEQUENCE [LARGE SCALE GENOMIC DNA]</scope>
    <source>
        <strain evidence="2 3">E262AT.01</strain>
    </source>
</reference>
<dbReference type="EMBL" id="JAECZO010000120">
    <property type="protein sequence ID" value="KAK7197804.1"/>
    <property type="molecule type" value="Genomic_DNA"/>
</dbReference>
<proteinExistence type="predicted"/>
<evidence type="ECO:0008006" key="4">
    <source>
        <dbReference type="Google" id="ProtNLM"/>
    </source>
</evidence>
<keyword evidence="3" id="KW-1185">Reference proteome</keyword>
<sequence>MEAAAAVSERGRVAPSHARERSGDRHATAARFSNPAPAASREPPAQWTRLQDRARALHAWEAKCGVEEVAVRSLEVQAQADMEAVLGRKAALMEELQHLCREDALLREEEAAVKAEEENLYTATSTRATEDSAADAAVRAAASTNARRRRELQEAHRGLEQTQLRHAESIQCASAELDDLEAAAADAALRVDRTAHRLMDLERRLARDTEGARSRELERLAALEHHVRDLLCQLESGAEPQ</sequence>
<dbReference type="Proteomes" id="UP001430356">
    <property type="component" value="Unassembled WGS sequence"/>
</dbReference>
<organism evidence="2 3">
    <name type="scientific">Novymonas esmeraldas</name>
    <dbReference type="NCBI Taxonomy" id="1808958"/>
    <lineage>
        <taxon>Eukaryota</taxon>
        <taxon>Discoba</taxon>
        <taxon>Euglenozoa</taxon>
        <taxon>Kinetoplastea</taxon>
        <taxon>Metakinetoplastina</taxon>
        <taxon>Trypanosomatida</taxon>
        <taxon>Trypanosomatidae</taxon>
        <taxon>Novymonas</taxon>
    </lineage>
</organism>
<evidence type="ECO:0000256" key="1">
    <source>
        <dbReference type="SAM" id="MobiDB-lite"/>
    </source>
</evidence>
<protein>
    <recommendedName>
        <fullName evidence="4">KfrA N-terminal DNA-binding domain-containing protein</fullName>
    </recommendedName>
</protein>
<evidence type="ECO:0000313" key="3">
    <source>
        <dbReference type="Proteomes" id="UP001430356"/>
    </source>
</evidence>
<feature type="compositionally biased region" description="Basic and acidic residues" evidence="1">
    <location>
        <begin position="9"/>
        <end position="27"/>
    </location>
</feature>
<comment type="caution">
    <text evidence="2">The sequence shown here is derived from an EMBL/GenBank/DDBJ whole genome shotgun (WGS) entry which is preliminary data.</text>
</comment>
<gene>
    <name evidence="2" type="ORF">NESM_000733500</name>
</gene>
<feature type="region of interest" description="Disordered" evidence="1">
    <location>
        <begin position="1"/>
        <end position="45"/>
    </location>
</feature>